<keyword evidence="1" id="KW-0472">Membrane</keyword>
<evidence type="ECO:0000313" key="4">
    <source>
        <dbReference type="Proteomes" id="UP000194204"/>
    </source>
</evidence>
<keyword evidence="1" id="KW-0812">Transmembrane</keyword>
<keyword evidence="4" id="KW-1185">Reference proteome</keyword>
<evidence type="ECO:0000259" key="2">
    <source>
        <dbReference type="Pfam" id="PF03811"/>
    </source>
</evidence>
<name>A0A1Y2SQL5_9GAMM</name>
<accession>A0A1Y2SQL5</accession>
<evidence type="ECO:0000256" key="1">
    <source>
        <dbReference type="SAM" id="Phobius"/>
    </source>
</evidence>
<dbReference type="OrthoDB" id="9783238at2"/>
<dbReference type="EMBL" id="MUBK01000008">
    <property type="protein sequence ID" value="OTA20529.1"/>
    <property type="molecule type" value="Genomic_DNA"/>
</dbReference>
<protein>
    <submittedName>
        <fullName evidence="3">Transposase</fullName>
    </submittedName>
</protein>
<dbReference type="STRING" id="40578.Xbed_01333"/>
<sequence length="85" mass="10042">MTVTIEVACRYCHQTEPVRKHGTSKAGFPRYYCKDCQKTFQLNYLQMLFLHAFCLFLVTSFPTTTNHHNILRHPIQPDYSIQSHH</sequence>
<evidence type="ECO:0000313" key="3">
    <source>
        <dbReference type="EMBL" id="OTA20529.1"/>
    </source>
</evidence>
<dbReference type="InterPro" id="IPR003220">
    <property type="entry name" value="InsA_N_dom_Znf"/>
</dbReference>
<feature type="domain" description="InsA N-terminal zinc ribbon" evidence="2">
    <location>
        <begin position="4"/>
        <end position="37"/>
    </location>
</feature>
<dbReference type="Proteomes" id="UP000194204">
    <property type="component" value="Unassembled WGS sequence"/>
</dbReference>
<reference evidence="3 4" key="1">
    <citation type="submission" date="2017-01" db="EMBL/GenBank/DDBJ databases">
        <title>Deconstructing symbiosis and pathogenesis requirements using a combined genomic-metabolomic approach.</title>
        <authorList>
            <person name="Tobias N.J."/>
            <person name="Wolff H."/>
            <person name="Djahanschiri B."/>
            <person name="Ebersberger I."/>
            <person name="Bode H.B."/>
        </authorList>
    </citation>
    <scope>NUCLEOTIDE SEQUENCE [LARGE SCALE GENOMIC DNA]</scope>
    <source>
        <strain evidence="3 4">DSM 4764</strain>
    </source>
</reference>
<dbReference type="Pfam" id="PF03811">
    <property type="entry name" value="Zn_ribbon_InsA"/>
    <property type="match status" value="1"/>
</dbReference>
<dbReference type="RefSeq" id="WP_139837464.1">
    <property type="nucleotide sequence ID" value="NZ_CAWNHF010000189.1"/>
</dbReference>
<dbReference type="AlphaFoldDB" id="A0A1Y2SQL5"/>
<proteinExistence type="predicted"/>
<gene>
    <name evidence="3" type="ORF">Xbed_01333</name>
</gene>
<organism evidence="3 4">
    <name type="scientific">Xenorhabdus beddingii</name>
    <dbReference type="NCBI Taxonomy" id="40578"/>
    <lineage>
        <taxon>Bacteria</taxon>
        <taxon>Pseudomonadati</taxon>
        <taxon>Pseudomonadota</taxon>
        <taxon>Gammaproteobacteria</taxon>
        <taxon>Enterobacterales</taxon>
        <taxon>Morganellaceae</taxon>
        <taxon>Xenorhabdus</taxon>
    </lineage>
</organism>
<keyword evidence="1" id="KW-1133">Transmembrane helix</keyword>
<comment type="caution">
    <text evidence="3">The sequence shown here is derived from an EMBL/GenBank/DDBJ whole genome shotgun (WGS) entry which is preliminary data.</text>
</comment>
<dbReference type="GO" id="GO:0006313">
    <property type="term" value="P:DNA transposition"/>
    <property type="evidence" value="ECO:0007669"/>
    <property type="project" value="InterPro"/>
</dbReference>
<feature type="transmembrane region" description="Helical" evidence="1">
    <location>
        <begin position="44"/>
        <end position="63"/>
    </location>
</feature>